<dbReference type="Pfam" id="PF01638">
    <property type="entry name" value="HxlR"/>
    <property type="match status" value="1"/>
</dbReference>
<sequence>MTRAPITDDCGVAQALNVVGEWRTFLIVRNLFNGMRTFDALQSHLGISTSVLSARLKTLTEAGVIEKRPDPQDGRSHEYRLTERGLDLYPILIALLQWGEKWTPNGKGPRLQLVDRETGQPIRALAVTAQDGRTLGPRDVTPILGPGGNDHMRALIARRNTRKAKT</sequence>
<dbReference type="PROSITE" id="PS51118">
    <property type="entry name" value="HTH_HXLR"/>
    <property type="match status" value="1"/>
</dbReference>
<protein>
    <submittedName>
        <fullName evidence="5">Winged helix-turn-helix transcriptional regulator</fullName>
    </submittedName>
</protein>
<dbReference type="InterPro" id="IPR011991">
    <property type="entry name" value="ArsR-like_HTH"/>
</dbReference>
<evidence type="ECO:0000259" key="4">
    <source>
        <dbReference type="PROSITE" id="PS51118"/>
    </source>
</evidence>
<dbReference type="InterPro" id="IPR001845">
    <property type="entry name" value="HTH_ArsR_DNA-bd_dom"/>
</dbReference>
<dbReference type="PANTHER" id="PTHR33204:SF18">
    <property type="entry name" value="TRANSCRIPTIONAL REGULATORY PROTEIN"/>
    <property type="match status" value="1"/>
</dbReference>
<evidence type="ECO:0000313" key="6">
    <source>
        <dbReference type="Proteomes" id="UP001595629"/>
    </source>
</evidence>
<keyword evidence="6" id="KW-1185">Reference proteome</keyword>
<name>A0ABV7TG06_9RHOB</name>
<organism evidence="5 6">
    <name type="scientific">Lutimaribacter marinistellae</name>
    <dbReference type="NCBI Taxonomy" id="1820329"/>
    <lineage>
        <taxon>Bacteria</taxon>
        <taxon>Pseudomonadati</taxon>
        <taxon>Pseudomonadota</taxon>
        <taxon>Alphaproteobacteria</taxon>
        <taxon>Rhodobacterales</taxon>
        <taxon>Roseobacteraceae</taxon>
        <taxon>Lutimaribacter</taxon>
    </lineage>
</organism>
<proteinExistence type="predicted"/>
<dbReference type="Gene3D" id="1.10.10.10">
    <property type="entry name" value="Winged helix-like DNA-binding domain superfamily/Winged helix DNA-binding domain"/>
    <property type="match status" value="1"/>
</dbReference>
<comment type="caution">
    <text evidence="5">The sequence shown here is derived from an EMBL/GenBank/DDBJ whole genome shotgun (WGS) entry which is preliminary data.</text>
</comment>
<dbReference type="EMBL" id="JBHRXI010000002">
    <property type="protein sequence ID" value="MFC3612745.1"/>
    <property type="molecule type" value="Genomic_DNA"/>
</dbReference>
<dbReference type="CDD" id="cd00090">
    <property type="entry name" value="HTH_ARSR"/>
    <property type="match status" value="1"/>
</dbReference>
<dbReference type="InterPro" id="IPR036388">
    <property type="entry name" value="WH-like_DNA-bd_sf"/>
</dbReference>
<dbReference type="SMART" id="SM00418">
    <property type="entry name" value="HTH_ARSR"/>
    <property type="match status" value="1"/>
</dbReference>
<evidence type="ECO:0000256" key="3">
    <source>
        <dbReference type="ARBA" id="ARBA00023163"/>
    </source>
</evidence>
<keyword evidence="2" id="KW-0238">DNA-binding</keyword>
<accession>A0ABV7TG06</accession>
<dbReference type="Proteomes" id="UP001595629">
    <property type="component" value="Unassembled WGS sequence"/>
</dbReference>
<dbReference type="RefSeq" id="WP_386733937.1">
    <property type="nucleotide sequence ID" value="NZ_JBHRXI010000002.1"/>
</dbReference>
<keyword evidence="1" id="KW-0805">Transcription regulation</keyword>
<dbReference type="SUPFAM" id="SSF46785">
    <property type="entry name" value="Winged helix' DNA-binding domain"/>
    <property type="match status" value="1"/>
</dbReference>
<evidence type="ECO:0000256" key="1">
    <source>
        <dbReference type="ARBA" id="ARBA00023015"/>
    </source>
</evidence>
<keyword evidence="3" id="KW-0804">Transcription</keyword>
<feature type="domain" description="HTH hxlR-type" evidence="4">
    <location>
        <begin position="10"/>
        <end position="107"/>
    </location>
</feature>
<dbReference type="InterPro" id="IPR036390">
    <property type="entry name" value="WH_DNA-bd_sf"/>
</dbReference>
<dbReference type="InterPro" id="IPR002577">
    <property type="entry name" value="HTH_HxlR"/>
</dbReference>
<evidence type="ECO:0000256" key="2">
    <source>
        <dbReference type="ARBA" id="ARBA00023125"/>
    </source>
</evidence>
<gene>
    <name evidence="5" type="ORF">ACFORG_03140</name>
</gene>
<dbReference type="PANTHER" id="PTHR33204">
    <property type="entry name" value="TRANSCRIPTIONAL REGULATOR, MARR FAMILY"/>
    <property type="match status" value="1"/>
</dbReference>
<evidence type="ECO:0000313" key="5">
    <source>
        <dbReference type="EMBL" id="MFC3612745.1"/>
    </source>
</evidence>
<reference evidence="6" key="1">
    <citation type="journal article" date="2019" name="Int. J. Syst. Evol. Microbiol.">
        <title>The Global Catalogue of Microorganisms (GCM) 10K type strain sequencing project: providing services to taxonomists for standard genome sequencing and annotation.</title>
        <authorList>
            <consortium name="The Broad Institute Genomics Platform"/>
            <consortium name="The Broad Institute Genome Sequencing Center for Infectious Disease"/>
            <person name="Wu L."/>
            <person name="Ma J."/>
        </authorList>
    </citation>
    <scope>NUCLEOTIDE SEQUENCE [LARGE SCALE GENOMIC DNA]</scope>
    <source>
        <strain evidence="6">KCTC 42911</strain>
    </source>
</reference>